<dbReference type="Proteomes" id="UP001292094">
    <property type="component" value="Unassembled WGS sequence"/>
</dbReference>
<sequence>MGWDGGSGKEKGWDGMEEVERRRDGMGWDGGSGGNRLTLNDVTSARNESVASHLPGKERYASLNYLTPLWNLSKGY</sequence>
<dbReference type="EMBL" id="JAWZYT010004916">
    <property type="protein sequence ID" value="KAK4292152.1"/>
    <property type="molecule type" value="Genomic_DNA"/>
</dbReference>
<gene>
    <name evidence="2" type="ORF">Pmani_035057</name>
</gene>
<evidence type="ECO:0000313" key="2">
    <source>
        <dbReference type="EMBL" id="KAK4292152.1"/>
    </source>
</evidence>
<feature type="compositionally biased region" description="Basic and acidic residues" evidence="1">
    <location>
        <begin position="7"/>
        <end position="26"/>
    </location>
</feature>
<proteinExistence type="predicted"/>
<evidence type="ECO:0000256" key="1">
    <source>
        <dbReference type="SAM" id="MobiDB-lite"/>
    </source>
</evidence>
<comment type="caution">
    <text evidence="2">The sequence shown here is derived from an EMBL/GenBank/DDBJ whole genome shotgun (WGS) entry which is preliminary data.</text>
</comment>
<evidence type="ECO:0000313" key="3">
    <source>
        <dbReference type="Proteomes" id="UP001292094"/>
    </source>
</evidence>
<organism evidence="2 3">
    <name type="scientific">Petrolisthes manimaculis</name>
    <dbReference type="NCBI Taxonomy" id="1843537"/>
    <lineage>
        <taxon>Eukaryota</taxon>
        <taxon>Metazoa</taxon>
        <taxon>Ecdysozoa</taxon>
        <taxon>Arthropoda</taxon>
        <taxon>Crustacea</taxon>
        <taxon>Multicrustacea</taxon>
        <taxon>Malacostraca</taxon>
        <taxon>Eumalacostraca</taxon>
        <taxon>Eucarida</taxon>
        <taxon>Decapoda</taxon>
        <taxon>Pleocyemata</taxon>
        <taxon>Anomura</taxon>
        <taxon>Galatheoidea</taxon>
        <taxon>Porcellanidae</taxon>
        <taxon>Petrolisthes</taxon>
    </lineage>
</organism>
<protein>
    <submittedName>
        <fullName evidence="2">Uncharacterized protein</fullName>
    </submittedName>
</protein>
<keyword evidence="3" id="KW-1185">Reference proteome</keyword>
<reference evidence="2" key="1">
    <citation type="submission" date="2023-11" db="EMBL/GenBank/DDBJ databases">
        <title>Genome assemblies of two species of porcelain crab, Petrolisthes cinctipes and Petrolisthes manimaculis (Anomura: Porcellanidae).</title>
        <authorList>
            <person name="Angst P."/>
        </authorList>
    </citation>
    <scope>NUCLEOTIDE SEQUENCE</scope>
    <source>
        <strain evidence="2">PB745_02</strain>
        <tissue evidence="2">Gill</tissue>
    </source>
</reference>
<accession>A0AAE1NMP9</accession>
<dbReference type="AlphaFoldDB" id="A0AAE1NMP9"/>
<name>A0AAE1NMP9_9EUCA</name>
<feature type="region of interest" description="Disordered" evidence="1">
    <location>
        <begin position="1"/>
        <end position="42"/>
    </location>
</feature>